<keyword evidence="3" id="KW-1185">Reference proteome</keyword>
<dbReference type="Proteomes" id="UP001139451">
    <property type="component" value="Unassembled WGS sequence"/>
</dbReference>
<keyword evidence="1" id="KW-0812">Transmembrane</keyword>
<sequence>MSARRWLPRDWPPRDWRMLLALVFLAGGGVAVTLLAGAALYSIGWMQWPAKVAPERIRWLGYFGLVALGLIAIVLTSFGFVLGRRAWKVKAGAFDASAVGGEETAPAGAIGGERD</sequence>
<evidence type="ECO:0000256" key="1">
    <source>
        <dbReference type="SAM" id="Phobius"/>
    </source>
</evidence>
<name>A0A9X2HGN2_9SPHN</name>
<evidence type="ECO:0000313" key="2">
    <source>
        <dbReference type="EMBL" id="MCP3730448.1"/>
    </source>
</evidence>
<keyword evidence="1" id="KW-1133">Transmembrane helix</keyword>
<organism evidence="2 3">
    <name type="scientific">Sphingomonas tagetis</name>
    <dbReference type="NCBI Taxonomy" id="2949092"/>
    <lineage>
        <taxon>Bacteria</taxon>
        <taxon>Pseudomonadati</taxon>
        <taxon>Pseudomonadota</taxon>
        <taxon>Alphaproteobacteria</taxon>
        <taxon>Sphingomonadales</taxon>
        <taxon>Sphingomonadaceae</taxon>
        <taxon>Sphingomonas</taxon>
    </lineage>
</organism>
<keyword evidence="1" id="KW-0472">Membrane</keyword>
<reference evidence="2" key="1">
    <citation type="submission" date="2022-05" db="EMBL/GenBank/DDBJ databases">
        <title>Sphingomonas sp. strain MG17 Genome sequencing and assembly.</title>
        <authorList>
            <person name="Kim I."/>
        </authorList>
    </citation>
    <scope>NUCLEOTIDE SEQUENCE</scope>
    <source>
        <strain evidence="2">MG17</strain>
    </source>
</reference>
<gene>
    <name evidence="2" type="ORF">M9978_08400</name>
</gene>
<dbReference type="AlphaFoldDB" id="A0A9X2HGN2"/>
<dbReference type="EMBL" id="JAMLDX010000005">
    <property type="protein sequence ID" value="MCP3730448.1"/>
    <property type="molecule type" value="Genomic_DNA"/>
</dbReference>
<evidence type="ECO:0000313" key="3">
    <source>
        <dbReference type="Proteomes" id="UP001139451"/>
    </source>
</evidence>
<protein>
    <submittedName>
        <fullName evidence="2">Uncharacterized protein</fullName>
    </submittedName>
</protein>
<accession>A0A9X2HGN2</accession>
<feature type="transmembrane region" description="Helical" evidence="1">
    <location>
        <begin position="20"/>
        <end position="41"/>
    </location>
</feature>
<comment type="caution">
    <text evidence="2">The sequence shown here is derived from an EMBL/GenBank/DDBJ whole genome shotgun (WGS) entry which is preliminary data.</text>
</comment>
<feature type="transmembrane region" description="Helical" evidence="1">
    <location>
        <begin position="61"/>
        <end position="82"/>
    </location>
</feature>
<proteinExistence type="predicted"/>
<dbReference type="RefSeq" id="WP_254292580.1">
    <property type="nucleotide sequence ID" value="NZ_JAMLDX010000005.1"/>
</dbReference>